<keyword evidence="9 11" id="KW-0131">Cell cycle</keyword>
<comment type="subunit">
    <text evidence="11">Interacts with KATNA1. This interaction enhances the microtubule binding and severing activity of KATNA1 and also targets this activity to the centrosome.</text>
</comment>
<name>A0AAN9GN37_9CAEN</name>
<dbReference type="GO" id="GO:0005737">
    <property type="term" value="C:cytoplasm"/>
    <property type="evidence" value="ECO:0007669"/>
    <property type="project" value="UniProtKB-SubCell"/>
</dbReference>
<feature type="repeat" description="WD" evidence="12">
    <location>
        <begin position="182"/>
        <end position="223"/>
    </location>
</feature>
<dbReference type="GO" id="GO:0005813">
    <property type="term" value="C:centrosome"/>
    <property type="evidence" value="ECO:0007669"/>
    <property type="project" value="UniProtKB-SubCell"/>
</dbReference>
<keyword evidence="8 11" id="KW-0206">Cytoskeleton</keyword>
<sequence length="674" mass="74645">MANPKRSWKLQEFTAHGADVNCLGLGHKSGRVMVTGGEDRKVNLWSVGKAHCIMSLSGHTTTIEAVRFGHAEELVVAGSQSGALKVWDLEQAKILRTLTGHKAGIKSLDFHPYGEYTASGSMDCNVKLWDIRRKGCIYTYKGHTGSVSCLRFSPDGRWIASASEDGLVKLWDLTAGKLITDLKLHKGPVNTVEFHPHELLIASGSNDRTIKFWDLETFQLVSSTEADTNPIRCIAFHPDGMCLYSGGKDVMKVYGWEPIKCYDTVAVGWGEVCDLSITNTQLIAASFNKTNVTSFVVDLEKVGPLGGNGAGSNSFHREPSSLNNSRKSFVTERPPTQSTRQASEPKKVEEPGDKSDDPEDPSGADIQNPAEYRELFQVNSRQGQHNSTTVGHRKTRQRYTRTPSHAAPKKVEKFQPPPEETASSESQPVRQRAVEKKESTNRNVPQRPVERSPQGNRNVPQRPVERSPPPQQQRSPREEPGGINAEDFLPRQPAARAQGATSEDDLHDLVTKGHNPMMTVLAGRSRNLQIVRAMWTSGNTKTAIDSAVSMHDPAVLVDVLNVLNMKTSLWNLDLCTVLLPQLKELLNSKYECYVQAAGQAVKLVMRNLGQTIKNNISSAPSIGVDISREERQRKCTQCYTNLMEIRSMMEKRQDASGKLTNLYKEILLLISTLD</sequence>
<dbReference type="GO" id="GO:0000922">
    <property type="term" value="C:spindle pole"/>
    <property type="evidence" value="ECO:0007669"/>
    <property type="project" value="UniProtKB-SubCell"/>
</dbReference>
<feature type="domain" description="Katanin p80 subunit C-terminal" evidence="14">
    <location>
        <begin position="512"/>
        <end position="669"/>
    </location>
</feature>
<dbReference type="GO" id="GO:0051013">
    <property type="term" value="P:microtubule severing"/>
    <property type="evidence" value="ECO:0007669"/>
    <property type="project" value="UniProtKB-UniRule"/>
</dbReference>
<reference evidence="15 16" key="1">
    <citation type="submission" date="2024-02" db="EMBL/GenBank/DDBJ databases">
        <title>Chromosome-scale genome assembly of the rough periwinkle Littorina saxatilis.</title>
        <authorList>
            <person name="De Jode A."/>
            <person name="Faria R."/>
            <person name="Formenti G."/>
            <person name="Sims Y."/>
            <person name="Smith T.P."/>
            <person name="Tracey A."/>
            <person name="Wood J.M.D."/>
            <person name="Zagrodzka Z.B."/>
            <person name="Johannesson K."/>
            <person name="Butlin R.K."/>
            <person name="Leder E.H."/>
        </authorList>
    </citation>
    <scope>NUCLEOTIDE SEQUENCE [LARGE SCALE GENOMIC DNA]</scope>
    <source>
        <strain evidence="15">Snail1</strain>
        <tissue evidence="15">Muscle</tissue>
    </source>
</reference>
<keyword evidence="3 12" id="KW-0853">WD repeat</keyword>
<dbReference type="InterPro" id="IPR020472">
    <property type="entry name" value="WD40_PAC1"/>
</dbReference>
<evidence type="ECO:0000256" key="9">
    <source>
        <dbReference type="ARBA" id="ARBA00023306"/>
    </source>
</evidence>
<dbReference type="Proteomes" id="UP001374579">
    <property type="component" value="Unassembled WGS sequence"/>
</dbReference>
<keyword evidence="5 11" id="KW-0493">Microtubule</keyword>
<dbReference type="PANTHER" id="PTHR19845">
    <property type="entry name" value="KATANIN P80 SUBUNIT"/>
    <property type="match status" value="1"/>
</dbReference>
<dbReference type="GO" id="GO:0051301">
    <property type="term" value="P:cell division"/>
    <property type="evidence" value="ECO:0007669"/>
    <property type="project" value="UniProtKB-KW"/>
</dbReference>
<keyword evidence="16" id="KW-1185">Reference proteome</keyword>
<dbReference type="Pfam" id="PF00400">
    <property type="entry name" value="WD40"/>
    <property type="match status" value="6"/>
</dbReference>
<evidence type="ECO:0000256" key="6">
    <source>
        <dbReference type="ARBA" id="ARBA00022737"/>
    </source>
</evidence>
<evidence type="ECO:0000256" key="8">
    <source>
        <dbReference type="ARBA" id="ARBA00023212"/>
    </source>
</evidence>
<gene>
    <name evidence="11" type="primary">KATNB1</name>
    <name evidence="15" type="ORF">V1264_000757</name>
</gene>
<dbReference type="InterPro" id="IPR015943">
    <property type="entry name" value="WD40/YVTN_repeat-like_dom_sf"/>
</dbReference>
<keyword evidence="6" id="KW-0677">Repeat</keyword>
<feature type="repeat" description="WD" evidence="12">
    <location>
        <begin position="13"/>
        <end position="55"/>
    </location>
</feature>
<comment type="function">
    <text evidence="10 11">Participates in a complex which severs microtubules in an ATP-dependent manner. May act to target the enzymatic subunit of this complex to sites of action such as the centrosome. Microtubule severing may promote rapid reorganization of cellular microtubule arrays and the release of microtubules from the centrosome following nucleation.</text>
</comment>
<evidence type="ECO:0000256" key="4">
    <source>
        <dbReference type="ARBA" id="ARBA00022618"/>
    </source>
</evidence>
<comment type="similarity">
    <text evidence="11">Belongs to the WD repeat KATNB1 family.</text>
</comment>
<dbReference type="InterPro" id="IPR028021">
    <property type="entry name" value="Katanin_C-terminal"/>
</dbReference>
<feature type="region of interest" description="Disordered" evidence="13">
    <location>
        <begin position="378"/>
        <end position="487"/>
    </location>
</feature>
<evidence type="ECO:0000256" key="3">
    <source>
        <dbReference type="ARBA" id="ARBA00022574"/>
    </source>
</evidence>
<dbReference type="PROSITE" id="PS50082">
    <property type="entry name" value="WD_REPEATS_2"/>
    <property type="match status" value="5"/>
</dbReference>
<dbReference type="SMART" id="SM00320">
    <property type="entry name" value="WD40"/>
    <property type="match status" value="6"/>
</dbReference>
<evidence type="ECO:0000256" key="1">
    <source>
        <dbReference type="ARBA" id="ARBA00004186"/>
    </source>
</evidence>
<evidence type="ECO:0000256" key="11">
    <source>
        <dbReference type="HAMAP-Rule" id="MF_03022"/>
    </source>
</evidence>
<dbReference type="PRINTS" id="PR00320">
    <property type="entry name" value="GPROTEINBRPT"/>
</dbReference>
<evidence type="ECO:0000256" key="13">
    <source>
        <dbReference type="SAM" id="MobiDB-lite"/>
    </source>
</evidence>
<evidence type="ECO:0000259" key="14">
    <source>
        <dbReference type="Pfam" id="PF13925"/>
    </source>
</evidence>
<dbReference type="InterPro" id="IPR001680">
    <property type="entry name" value="WD40_rpt"/>
</dbReference>
<comment type="subcellular location">
    <subcellularLocation>
        <location evidence="1 11">Cytoplasm</location>
        <location evidence="1 11">Cytoskeleton</location>
        <location evidence="1 11">Spindle</location>
    </subcellularLocation>
    <subcellularLocation>
        <location evidence="11">Cytoplasm</location>
    </subcellularLocation>
    <subcellularLocation>
        <location evidence="11">Cytoplasm</location>
        <location evidence="11">Cytoskeleton</location>
        <location evidence="11">Microtubule organizing center</location>
        <location evidence="11">Centrosome</location>
    </subcellularLocation>
    <subcellularLocation>
        <location evidence="11">Cytoplasm</location>
        <location evidence="11">Cytoskeleton</location>
        <location evidence="11">Spindle pole</location>
    </subcellularLocation>
    <subcellularLocation>
        <location evidence="11">Cytoplasm</location>
        <location evidence="11">Cytoskeleton</location>
    </subcellularLocation>
    <text evidence="11">Predominantly cytoplasmic. Localized to the interphase centrosome and mitotic spindle poles.</text>
</comment>
<accession>A0AAN9GN37</accession>
<dbReference type="GO" id="GO:0007019">
    <property type="term" value="P:microtubule depolymerization"/>
    <property type="evidence" value="ECO:0007669"/>
    <property type="project" value="TreeGrafter"/>
</dbReference>
<feature type="region of interest" description="Disordered" evidence="13">
    <location>
        <begin position="308"/>
        <end position="366"/>
    </location>
</feature>
<keyword evidence="4 11" id="KW-0132">Cell division</keyword>
<dbReference type="HAMAP" id="MF_03022">
    <property type="entry name" value="Katanin_p80_B1"/>
    <property type="match status" value="1"/>
</dbReference>
<organism evidence="15 16">
    <name type="scientific">Littorina saxatilis</name>
    <dbReference type="NCBI Taxonomy" id="31220"/>
    <lineage>
        <taxon>Eukaryota</taxon>
        <taxon>Metazoa</taxon>
        <taxon>Spiralia</taxon>
        <taxon>Lophotrochozoa</taxon>
        <taxon>Mollusca</taxon>
        <taxon>Gastropoda</taxon>
        <taxon>Caenogastropoda</taxon>
        <taxon>Littorinimorpha</taxon>
        <taxon>Littorinoidea</taxon>
        <taxon>Littorinidae</taxon>
        <taxon>Littorina</taxon>
    </lineage>
</organism>
<evidence type="ECO:0000256" key="5">
    <source>
        <dbReference type="ARBA" id="ARBA00022701"/>
    </source>
</evidence>
<feature type="compositionally biased region" description="Polar residues" evidence="13">
    <location>
        <begin position="378"/>
        <end position="390"/>
    </location>
</feature>
<dbReference type="FunFam" id="2.130.10.10:FF:000846">
    <property type="entry name" value="Katanin p80 WD40 repeat-containing subunit B1 homolog"/>
    <property type="match status" value="1"/>
</dbReference>
<dbReference type="PROSITE" id="PS00678">
    <property type="entry name" value="WD_REPEATS_1"/>
    <property type="match status" value="3"/>
</dbReference>
<dbReference type="Gene3D" id="2.130.10.10">
    <property type="entry name" value="YVTN repeat-like/Quinoprotein amine dehydrogenase"/>
    <property type="match status" value="2"/>
</dbReference>
<protein>
    <recommendedName>
        <fullName evidence="11">Katanin p80 WD40 repeat-containing subunit B1</fullName>
        <shortName evidence="11">Katanin p80 subunit B1</shortName>
    </recommendedName>
    <alternativeName>
        <fullName evidence="11">p80 katanin</fullName>
    </alternativeName>
</protein>
<dbReference type="Pfam" id="PF13925">
    <property type="entry name" value="Katanin_con80"/>
    <property type="match status" value="1"/>
</dbReference>
<dbReference type="CDD" id="cd00200">
    <property type="entry name" value="WD40"/>
    <property type="match status" value="1"/>
</dbReference>
<feature type="compositionally biased region" description="Basic and acidic residues" evidence="13">
    <location>
        <begin position="343"/>
        <end position="355"/>
    </location>
</feature>
<dbReference type="EMBL" id="JBAMIC010000001">
    <property type="protein sequence ID" value="KAK7114752.1"/>
    <property type="molecule type" value="Genomic_DNA"/>
</dbReference>
<dbReference type="GO" id="GO:0005874">
    <property type="term" value="C:microtubule"/>
    <property type="evidence" value="ECO:0007669"/>
    <property type="project" value="UniProtKB-KW"/>
</dbReference>
<evidence type="ECO:0000313" key="15">
    <source>
        <dbReference type="EMBL" id="KAK7114752.1"/>
    </source>
</evidence>
<dbReference type="InterPro" id="IPR036322">
    <property type="entry name" value="WD40_repeat_dom_sf"/>
</dbReference>
<keyword evidence="2 11" id="KW-0963">Cytoplasm</keyword>
<evidence type="ECO:0000256" key="7">
    <source>
        <dbReference type="ARBA" id="ARBA00022776"/>
    </source>
</evidence>
<feature type="compositionally biased region" description="Polar residues" evidence="13">
    <location>
        <begin position="320"/>
        <end position="342"/>
    </location>
</feature>
<dbReference type="InterPro" id="IPR019775">
    <property type="entry name" value="WD40_repeat_CS"/>
</dbReference>
<dbReference type="PROSITE" id="PS50294">
    <property type="entry name" value="WD_REPEATS_REGION"/>
    <property type="match status" value="5"/>
</dbReference>
<dbReference type="InterPro" id="IPR026962">
    <property type="entry name" value="KTNB1"/>
</dbReference>
<feature type="repeat" description="WD" evidence="12">
    <location>
        <begin position="56"/>
        <end position="97"/>
    </location>
</feature>
<evidence type="ECO:0000256" key="2">
    <source>
        <dbReference type="ARBA" id="ARBA00022490"/>
    </source>
</evidence>
<evidence type="ECO:0000313" key="16">
    <source>
        <dbReference type="Proteomes" id="UP001374579"/>
    </source>
</evidence>
<dbReference type="GO" id="GO:0008352">
    <property type="term" value="C:katanin complex"/>
    <property type="evidence" value="ECO:0007669"/>
    <property type="project" value="InterPro"/>
</dbReference>
<comment type="caution">
    <text evidence="15">The sequence shown here is derived from an EMBL/GenBank/DDBJ whole genome shotgun (WGS) entry which is preliminary data.</text>
</comment>
<evidence type="ECO:0000256" key="10">
    <source>
        <dbReference type="ARBA" id="ARBA00057470"/>
    </source>
</evidence>
<dbReference type="PANTHER" id="PTHR19845:SF0">
    <property type="entry name" value="KATANIN P80 WD40 REPEAT-CONTAINING SUBUNIT B1"/>
    <property type="match status" value="1"/>
</dbReference>
<proteinExistence type="inferred from homology"/>
<dbReference type="SUPFAM" id="SSF50978">
    <property type="entry name" value="WD40 repeat-like"/>
    <property type="match status" value="1"/>
</dbReference>
<dbReference type="AlphaFoldDB" id="A0AAN9GN37"/>
<evidence type="ECO:0000256" key="12">
    <source>
        <dbReference type="PROSITE-ProRule" id="PRU00221"/>
    </source>
</evidence>
<dbReference type="GO" id="GO:0008017">
    <property type="term" value="F:microtubule binding"/>
    <property type="evidence" value="ECO:0007669"/>
    <property type="project" value="UniProtKB-UniRule"/>
</dbReference>
<feature type="repeat" description="WD" evidence="12">
    <location>
        <begin position="98"/>
        <end position="139"/>
    </location>
</feature>
<feature type="repeat" description="WD" evidence="12">
    <location>
        <begin position="140"/>
        <end position="181"/>
    </location>
</feature>
<keyword evidence="7 11" id="KW-0498">Mitosis</keyword>